<sequence>MSALHKKLNLQTKSCQWCGKSFSWRKKWERSWDEVKFCSKRCKAESKKN</sequence>
<proteinExistence type="predicted"/>
<dbReference type="InterPro" id="IPR017136">
    <property type="entry name" value="UCP037205"/>
</dbReference>
<dbReference type="AlphaFoldDB" id="A0A838XZW0"/>
<dbReference type="PANTHER" id="PTHR37463:SF1">
    <property type="entry name" value="DUF2256 DOMAIN-CONTAINING PROTEIN"/>
    <property type="match status" value="1"/>
</dbReference>
<dbReference type="Pfam" id="PF10013">
    <property type="entry name" value="DUF2256"/>
    <property type="match status" value="1"/>
</dbReference>
<reference evidence="1 2" key="1">
    <citation type="submission" date="2020-06" db="EMBL/GenBank/DDBJ databases">
        <title>Dysbiosis in marine aquaculture revealed through microbiome analysis: reverse ecology for environmental sustainability.</title>
        <authorList>
            <person name="Haro-Moreno J.M."/>
            <person name="Coutinho F.H."/>
            <person name="Zaragoza-Solas A."/>
            <person name="Picazo A."/>
            <person name="Almagro-Moreno S."/>
            <person name="Lopez-Perez M."/>
        </authorList>
    </citation>
    <scope>NUCLEOTIDE SEQUENCE [LARGE SCALE GENOMIC DNA]</scope>
    <source>
        <strain evidence="1">MCMED-G41</strain>
    </source>
</reference>
<evidence type="ECO:0000313" key="1">
    <source>
        <dbReference type="EMBL" id="MBA4692750.1"/>
    </source>
</evidence>
<comment type="caution">
    <text evidence="1">The sequence shown here is derived from an EMBL/GenBank/DDBJ whole genome shotgun (WGS) entry which is preliminary data.</text>
</comment>
<dbReference type="EMBL" id="JACETL010000036">
    <property type="protein sequence ID" value="MBA4692750.1"/>
    <property type="molecule type" value="Genomic_DNA"/>
</dbReference>
<organism evidence="1 2">
    <name type="scientific">SAR86 cluster bacterium</name>
    <dbReference type="NCBI Taxonomy" id="2030880"/>
    <lineage>
        <taxon>Bacteria</taxon>
        <taxon>Pseudomonadati</taxon>
        <taxon>Pseudomonadota</taxon>
        <taxon>Gammaproteobacteria</taxon>
        <taxon>SAR86 cluster</taxon>
    </lineage>
</organism>
<gene>
    <name evidence="1" type="ORF">H2072_03290</name>
</gene>
<dbReference type="Proteomes" id="UP000551848">
    <property type="component" value="Unassembled WGS sequence"/>
</dbReference>
<accession>A0A838XZW0</accession>
<name>A0A838XZW0_9GAMM</name>
<protein>
    <submittedName>
        <fullName evidence="1">DUF2256 domain-containing protein</fullName>
    </submittedName>
</protein>
<dbReference type="PANTHER" id="PTHR37463">
    <property type="entry name" value="GSL3115 PROTEIN"/>
    <property type="match status" value="1"/>
</dbReference>
<evidence type="ECO:0000313" key="2">
    <source>
        <dbReference type="Proteomes" id="UP000551848"/>
    </source>
</evidence>